<evidence type="ECO:0000313" key="4">
    <source>
        <dbReference type="Proteomes" id="UP000593566"/>
    </source>
</evidence>
<dbReference type="PANTHER" id="PTHR35205:SF1">
    <property type="entry name" value="ZU5 DOMAIN-CONTAINING PROTEIN"/>
    <property type="match status" value="1"/>
</dbReference>
<dbReference type="Pfam" id="PF13424">
    <property type="entry name" value="TPR_12"/>
    <property type="match status" value="1"/>
</dbReference>
<dbReference type="PANTHER" id="PTHR35205">
    <property type="entry name" value="NB-ARC AND TPR DOMAIN PROTEIN"/>
    <property type="match status" value="1"/>
</dbReference>
<keyword evidence="4" id="KW-1185">Reference proteome</keyword>
<sequence length="693" mass="78339">MALQMTPAAIPPPPLRDSIGSMRFPIHTDRPLQNYKFSGREDVLIGIDSALRPSKSSSNTTGLVSCTIHGIGGVGKTQVALQYTYSCADKFDAIFWLRAETVAELVRSYAMITERLKRSMSSATNSRNGSQEHDSNLDVMEVREWLETTETRWLLVFDNVDSFNHIIDYIPRHATSGAILVTTQIPDFPQITQASLTWPLLSLSRTEGTRLLFRTLNRDAKDDEEEVIASEISDFVGHLPLALTTIGGYIKATMTTVPEFLSSLLASNAIWEKSSGPGYADESTYSKSLSTVFDIASKNLSADAQTLLNVMAFLNPDMIPEEMLLYNHTDPSLQFLSQNKSYYEIIKNLNVRQLVKREAPSGGQTYFSVHRSLQLSILHRLSQNTKGRQEAFMQAFALVRAQMPEASRIQASQPDAWHKYDAYVPQISSLRTHSLWPEPKIELPVDFVRVLIDTGVYLWQQGLLVEGKAALETAEKCLEEVPLDDLNILFSDIDDVLGIIDDLTGISCRADSLRRRRRALQIRKIEHGRIAEEDRTRIDEVRLYNAEANLGCAYLNAELFEEAETIFENCLVQYKSWTTVEEEIPFEYAKYYNHIAFVRTFQGRHIEAIVSARRACDLQQIHGGPNAPLVQYNRFNLGNQLYHAGELEESLKVNQECLRDRIRVCGKDNLLTLESYSEVGALLFEIGRFDEAR</sequence>
<protein>
    <recommendedName>
        <fullName evidence="5">NB-ARC domain-containing protein</fullName>
    </recommendedName>
</protein>
<organism evidence="3 4">
    <name type="scientific">Letharia lupina</name>
    <dbReference type="NCBI Taxonomy" id="560253"/>
    <lineage>
        <taxon>Eukaryota</taxon>
        <taxon>Fungi</taxon>
        <taxon>Dikarya</taxon>
        <taxon>Ascomycota</taxon>
        <taxon>Pezizomycotina</taxon>
        <taxon>Lecanoromycetes</taxon>
        <taxon>OSLEUM clade</taxon>
        <taxon>Lecanoromycetidae</taxon>
        <taxon>Lecanorales</taxon>
        <taxon>Lecanorineae</taxon>
        <taxon>Parmeliaceae</taxon>
        <taxon>Letharia</taxon>
    </lineage>
</organism>
<dbReference type="RefSeq" id="XP_037157203.1">
    <property type="nucleotide sequence ID" value="XM_037295202.1"/>
</dbReference>
<feature type="domain" description="NB-ARC" evidence="1">
    <location>
        <begin position="66"/>
        <end position="188"/>
    </location>
</feature>
<proteinExistence type="predicted"/>
<dbReference type="InterPro" id="IPR011990">
    <property type="entry name" value="TPR-like_helical_dom_sf"/>
</dbReference>
<dbReference type="SUPFAM" id="SSF48452">
    <property type="entry name" value="TPR-like"/>
    <property type="match status" value="2"/>
</dbReference>
<evidence type="ECO:0000259" key="1">
    <source>
        <dbReference type="Pfam" id="PF00931"/>
    </source>
</evidence>
<dbReference type="AlphaFoldDB" id="A0A8H6FJY2"/>
<dbReference type="GO" id="GO:0043531">
    <property type="term" value="F:ADP binding"/>
    <property type="evidence" value="ECO:0007669"/>
    <property type="project" value="InterPro"/>
</dbReference>
<dbReference type="Pfam" id="PF00931">
    <property type="entry name" value="NB-ARC"/>
    <property type="match status" value="1"/>
</dbReference>
<evidence type="ECO:0000313" key="3">
    <source>
        <dbReference type="EMBL" id="KAF6229946.1"/>
    </source>
</evidence>
<gene>
    <name evidence="3" type="ORF">HO133_004283</name>
</gene>
<evidence type="ECO:0008006" key="5">
    <source>
        <dbReference type="Google" id="ProtNLM"/>
    </source>
</evidence>
<comment type="caution">
    <text evidence="3">The sequence shown here is derived from an EMBL/GenBank/DDBJ whole genome shotgun (WGS) entry which is preliminary data.</text>
</comment>
<dbReference type="Gene3D" id="1.25.40.10">
    <property type="entry name" value="Tetratricopeptide repeat domain"/>
    <property type="match status" value="1"/>
</dbReference>
<dbReference type="Pfam" id="PF25000">
    <property type="entry name" value="DUF7779"/>
    <property type="match status" value="1"/>
</dbReference>
<dbReference type="Gene3D" id="3.40.50.300">
    <property type="entry name" value="P-loop containing nucleotide triphosphate hydrolases"/>
    <property type="match status" value="1"/>
</dbReference>
<dbReference type="InterPro" id="IPR002182">
    <property type="entry name" value="NB-ARC"/>
</dbReference>
<dbReference type="InterPro" id="IPR027417">
    <property type="entry name" value="P-loop_NTPase"/>
</dbReference>
<name>A0A8H6FJY2_9LECA</name>
<dbReference type="GeneID" id="59332692"/>
<reference evidence="3 4" key="1">
    <citation type="journal article" date="2020" name="Genomics">
        <title>Complete, high-quality genomes from long-read metagenomic sequencing of two wolf lichen thalli reveals enigmatic genome architecture.</title>
        <authorList>
            <person name="McKenzie S.K."/>
            <person name="Walston R.F."/>
            <person name="Allen J.L."/>
        </authorList>
    </citation>
    <scope>NUCLEOTIDE SEQUENCE [LARGE SCALE GENOMIC DNA]</scope>
    <source>
        <strain evidence="3">WasteWater1</strain>
    </source>
</reference>
<dbReference type="Proteomes" id="UP000593566">
    <property type="component" value="Unassembled WGS sequence"/>
</dbReference>
<dbReference type="InterPro" id="IPR056681">
    <property type="entry name" value="DUF7779"/>
</dbReference>
<dbReference type="SUPFAM" id="SSF52540">
    <property type="entry name" value="P-loop containing nucleoside triphosphate hydrolases"/>
    <property type="match status" value="1"/>
</dbReference>
<evidence type="ECO:0000259" key="2">
    <source>
        <dbReference type="Pfam" id="PF25000"/>
    </source>
</evidence>
<feature type="domain" description="DUF7779" evidence="2">
    <location>
        <begin position="296"/>
        <end position="385"/>
    </location>
</feature>
<accession>A0A8H6FJY2</accession>
<dbReference type="PRINTS" id="PR00364">
    <property type="entry name" value="DISEASERSIST"/>
</dbReference>
<dbReference type="EMBL" id="JACCJB010000002">
    <property type="protein sequence ID" value="KAF6229946.1"/>
    <property type="molecule type" value="Genomic_DNA"/>
</dbReference>